<sequence>MRFAAVLGVSALSLAGSTAAACVKKSSSTSVYPVTSSTAESYSTSKETSGSSSTTAISASASASDLSSSATVPFCSSVVAAIEAANDVGATAFCSSYLGIPVYTATTTISETATETVTTTSGTTTQVTTGVTVQQTATTTATAYVTAVTNVVSTFIIETDTVVSITSCAPLPATTVFKRLIATSKVPDALSNYPVGEGLSSMCSCLGITASTTTATATAPSTPTTTVTLPVAATETQTATTTESPSVTQTVTDTLTVTLAATSVTTVISYTSTSYKLAVPTFTLAVRYPDDNSGDTSTWRRDSDIWADQGSSSAVIPRGSMPPPGGTNVFWLPGPDERDGFGYPLVHGVIRVANLFTPRYTYTQGSTTVVLGSLNRVTGANAQKLVVCQLVAGPGADGRSKVNSDGTCPLACGSAVGEDVSFRCTSNSNNWNVGSKSAAEAAGCSRFVPPLGLLRIVSVAVTFAKLVCTAKFAPYFDISLSLTTSINHFNLFTSAKKTPITMGRNSFRNMWPTYVVMPTWVIQVALSLTYVVMCSLTIAHGTRAETVPPEYCFALTVLILTSASATLVFVLVEGALWATTKLSPSLVLAFASAKAAMWTAYMITMAIGTHNKLIPLINVVVEMPITVFLAGTALAQLAIAAKFCGYRPPASAMV</sequence>
<evidence type="ECO:0000313" key="4">
    <source>
        <dbReference type="Proteomes" id="UP000070501"/>
    </source>
</evidence>
<keyword evidence="1" id="KW-0472">Membrane</keyword>
<feature type="transmembrane region" description="Helical" evidence="1">
    <location>
        <begin position="584"/>
        <end position="604"/>
    </location>
</feature>
<keyword evidence="1" id="KW-1133">Transmembrane helix</keyword>
<dbReference type="AlphaFoldDB" id="A0A136IM73"/>
<dbReference type="EMBL" id="KQ964271">
    <property type="protein sequence ID" value="KXJ86033.1"/>
    <property type="molecule type" value="Genomic_DNA"/>
</dbReference>
<feature type="transmembrane region" description="Helical" evidence="1">
    <location>
        <begin position="616"/>
        <end position="639"/>
    </location>
</feature>
<keyword evidence="2" id="KW-0732">Signal</keyword>
<feature type="transmembrane region" description="Helical" evidence="1">
    <location>
        <begin position="551"/>
        <end position="572"/>
    </location>
</feature>
<dbReference type="Proteomes" id="UP000070501">
    <property type="component" value="Unassembled WGS sequence"/>
</dbReference>
<evidence type="ECO:0000313" key="3">
    <source>
        <dbReference type="EMBL" id="KXJ86033.1"/>
    </source>
</evidence>
<keyword evidence="4" id="KW-1185">Reference proteome</keyword>
<feature type="signal peptide" evidence="2">
    <location>
        <begin position="1"/>
        <end position="20"/>
    </location>
</feature>
<name>A0A136IM73_9PEZI</name>
<dbReference type="InParanoid" id="A0A136IM73"/>
<feature type="transmembrane region" description="Helical" evidence="1">
    <location>
        <begin position="520"/>
        <end position="539"/>
    </location>
</feature>
<accession>A0A136IM73</accession>
<proteinExistence type="predicted"/>
<evidence type="ECO:0000256" key="2">
    <source>
        <dbReference type="SAM" id="SignalP"/>
    </source>
</evidence>
<feature type="chain" id="PRO_5007292817" evidence="2">
    <location>
        <begin position="21"/>
        <end position="654"/>
    </location>
</feature>
<dbReference type="PROSITE" id="PS51257">
    <property type="entry name" value="PROKAR_LIPOPROTEIN"/>
    <property type="match status" value="1"/>
</dbReference>
<gene>
    <name evidence="3" type="ORF">Micbo1qcDRAFT_219886</name>
</gene>
<organism evidence="3 4">
    <name type="scientific">Microdochium bolleyi</name>
    <dbReference type="NCBI Taxonomy" id="196109"/>
    <lineage>
        <taxon>Eukaryota</taxon>
        <taxon>Fungi</taxon>
        <taxon>Dikarya</taxon>
        <taxon>Ascomycota</taxon>
        <taxon>Pezizomycotina</taxon>
        <taxon>Sordariomycetes</taxon>
        <taxon>Xylariomycetidae</taxon>
        <taxon>Xylariales</taxon>
        <taxon>Microdochiaceae</taxon>
        <taxon>Microdochium</taxon>
    </lineage>
</organism>
<protein>
    <submittedName>
        <fullName evidence="3">Uncharacterized protein</fullName>
    </submittedName>
</protein>
<evidence type="ECO:0000256" key="1">
    <source>
        <dbReference type="SAM" id="Phobius"/>
    </source>
</evidence>
<reference evidence="4" key="1">
    <citation type="submission" date="2016-02" db="EMBL/GenBank/DDBJ databases">
        <title>Draft genome sequence of Microdochium bolleyi, a fungal endophyte of beachgrass.</title>
        <authorList>
            <consortium name="DOE Joint Genome Institute"/>
            <person name="David A.S."/>
            <person name="May G."/>
            <person name="Haridas S."/>
            <person name="Lim J."/>
            <person name="Wang M."/>
            <person name="Labutti K."/>
            <person name="Lipzen A."/>
            <person name="Barry K."/>
            <person name="Grigoriev I.V."/>
        </authorList>
    </citation>
    <scope>NUCLEOTIDE SEQUENCE [LARGE SCALE GENOMIC DNA]</scope>
    <source>
        <strain evidence="4">J235TASD1</strain>
    </source>
</reference>
<keyword evidence="1" id="KW-0812">Transmembrane</keyword>